<evidence type="ECO:0000313" key="3">
    <source>
        <dbReference type="Proteomes" id="UP000077684"/>
    </source>
</evidence>
<feature type="compositionally biased region" description="Low complexity" evidence="1">
    <location>
        <begin position="1"/>
        <end position="10"/>
    </location>
</feature>
<feature type="compositionally biased region" description="Gly residues" evidence="1">
    <location>
        <begin position="11"/>
        <end position="25"/>
    </location>
</feature>
<reference evidence="2" key="2">
    <citation type="journal article" date="2019" name="IMA Fungus">
        <title>Genome sequencing and comparison of five Tilletia species to identify candidate genes for the detection of regulated species infecting wheat.</title>
        <authorList>
            <person name="Nguyen H.D.T."/>
            <person name="Sultana T."/>
            <person name="Kesanakurti P."/>
            <person name="Hambleton S."/>
        </authorList>
    </citation>
    <scope>NUCLEOTIDE SEQUENCE</scope>
    <source>
        <strain evidence="2">DAOMC 236426</strain>
    </source>
</reference>
<dbReference type="Proteomes" id="UP000077684">
    <property type="component" value="Unassembled WGS sequence"/>
</dbReference>
<proteinExistence type="predicted"/>
<evidence type="ECO:0000256" key="1">
    <source>
        <dbReference type="SAM" id="MobiDB-lite"/>
    </source>
</evidence>
<dbReference type="AlphaFoldDB" id="A0A8X7MYA3"/>
<name>A0A8X7MYA3_9BASI</name>
<accession>A0A8X7MYA3</accession>
<reference evidence="2" key="1">
    <citation type="submission" date="2016-04" db="EMBL/GenBank/DDBJ databases">
        <authorList>
            <person name="Nguyen H.D."/>
            <person name="Samba Siva P."/>
            <person name="Cullis J."/>
            <person name="Levesque C.A."/>
            <person name="Hambleton S."/>
        </authorList>
    </citation>
    <scope>NUCLEOTIDE SEQUENCE</scope>
    <source>
        <strain evidence="2">DAOMC 236426</strain>
    </source>
</reference>
<keyword evidence="3" id="KW-1185">Reference proteome</keyword>
<organism evidence="2 3">
    <name type="scientific">Tilletia controversa</name>
    <name type="common">dwarf bunt fungus</name>
    <dbReference type="NCBI Taxonomy" id="13291"/>
    <lineage>
        <taxon>Eukaryota</taxon>
        <taxon>Fungi</taxon>
        <taxon>Dikarya</taxon>
        <taxon>Basidiomycota</taxon>
        <taxon>Ustilaginomycotina</taxon>
        <taxon>Exobasidiomycetes</taxon>
        <taxon>Tilletiales</taxon>
        <taxon>Tilletiaceae</taxon>
        <taxon>Tilletia</taxon>
    </lineage>
</organism>
<feature type="region of interest" description="Disordered" evidence="1">
    <location>
        <begin position="1"/>
        <end position="28"/>
    </location>
</feature>
<feature type="region of interest" description="Disordered" evidence="1">
    <location>
        <begin position="159"/>
        <end position="235"/>
    </location>
</feature>
<feature type="compositionally biased region" description="Acidic residues" evidence="1">
    <location>
        <begin position="358"/>
        <end position="388"/>
    </location>
</feature>
<feature type="region of interest" description="Disordered" evidence="1">
    <location>
        <begin position="344"/>
        <end position="388"/>
    </location>
</feature>
<dbReference type="EMBL" id="LWDE02000149">
    <property type="protein sequence ID" value="KAE8252586.1"/>
    <property type="molecule type" value="Genomic_DNA"/>
</dbReference>
<comment type="caution">
    <text evidence="2">The sequence shown here is derived from an EMBL/GenBank/DDBJ whole genome shotgun (WGS) entry which is preliminary data.</text>
</comment>
<evidence type="ECO:0000313" key="2">
    <source>
        <dbReference type="EMBL" id="KAE8252586.1"/>
    </source>
</evidence>
<dbReference type="Gene3D" id="1.20.58.1710">
    <property type="match status" value="1"/>
</dbReference>
<protein>
    <submittedName>
        <fullName evidence="2">Uncharacterized protein</fullName>
    </submittedName>
</protein>
<sequence>MSKRTAAAAGLGAGTGTGGGAGSSAGGSSSQALTRASVPFDQLVSLQKRSWQLLCSLEELQTELVLGGEGIVMQWPQLLSRLSGLLSHLVFLSSSLTSPQTTFYSSQLNTLEAALRREALSSNLFSPNTADQPNEAREAIRAKPYQLPASVDKLRFSDVAASSPSRSGGQKGGAPPTQAVGSDRTGNKLPFLTVHPFEPLPGMATAASINDSGNPSAGAAAGGGGQAANGTENVSAEDPTAVGQHLNYLYNLLRTRPDDTVSAEDTVSLRSALPFLLPDSHHPSDEVPSSVSQAQADKLRLLQRTHDRNALRSLRTWFHLASATDENGVRYDWKTRVGQEDLDALLAPDDAPAGGGAVEEEEPLMEEDLEEEEEEEGEDSDADMEDVG</sequence>
<gene>
    <name evidence="2" type="ORF">A4X06_0g2082</name>
</gene>